<organism evidence="12 13">
    <name type="scientific">Vagococcus humatus</name>
    <dbReference type="NCBI Taxonomy" id="1889241"/>
    <lineage>
        <taxon>Bacteria</taxon>
        <taxon>Bacillati</taxon>
        <taxon>Bacillota</taxon>
        <taxon>Bacilli</taxon>
        <taxon>Lactobacillales</taxon>
        <taxon>Enterococcaceae</taxon>
        <taxon>Vagococcus</taxon>
    </lineage>
</organism>
<proteinExistence type="predicted"/>
<dbReference type="GO" id="GO:0005524">
    <property type="term" value="F:ATP binding"/>
    <property type="evidence" value="ECO:0007669"/>
    <property type="project" value="UniProtKB-KW"/>
</dbReference>
<sequence>MDIFLKLKWFFKKERKTYLIGITSLVVVSMLQIITPYVIGRVVDDIKNQVLTKERLMMWIGLILSVALTQYALRYIWRTNIWGGAARLEKTLRQRLFHHFTQMDTTFFQKYRTGDLMAHATNDLNAIQNVAGAGILTFADSLVNGGAVIVAMILFVDWRLTLIALLPLPLLAITSQKLGESLHDAFRESQESFSKINDKTQESITGIKVIKTFGQEKEDLASFQGEVDQAIVKINRVNFLDALLDPAITLIIGVSYVLTIIFGGKFIMEGSITIGQLITFIDYISMLVWPMFAIGRLFNVLQRGNASYDRVSELLGERSKIVEKTGSLAQPVKGDISYDIASFSYPNSQNHLALQQVHFSLPKGNTLGIVGKTGAGKTTLLKLLLREYDQYTGEIQFGQHNIKDYALDSLLASIGYVPQDHFLFSMSIRDNIRFASPKATEAQVEKVAKLTAIHEDILAMPEGYDTMVGERGVSLSGGQKQRISIARALLLEPELLILDDALSAVDAKTEEKILSNLKQERQNQTTIITAHRLSSVMHANEIIVIDEGRISERGNHDQLLKQAGWYNKMFNEQQLEAKIEGGVSNERG</sequence>
<dbReference type="FunFam" id="1.20.1560.10:FF:000011">
    <property type="entry name" value="Multidrug ABC transporter ATP-binding protein"/>
    <property type="match status" value="1"/>
</dbReference>
<dbReference type="FunFam" id="3.40.50.300:FF:000221">
    <property type="entry name" value="Multidrug ABC transporter ATP-binding protein"/>
    <property type="match status" value="1"/>
</dbReference>
<dbReference type="CDD" id="cd18541">
    <property type="entry name" value="ABC_6TM_TmrB_like"/>
    <property type="match status" value="1"/>
</dbReference>
<evidence type="ECO:0000256" key="6">
    <source>
        <dbReference type="ARBA" id="ARBA00022840"/>
    </source>
</evidence>
<keyword evidence="2" id="KW-0813">Transport</keyword>
<dbReference type="InterPro" id="IPR011527">
    <property type="entry name" value="ABC1_TM_dom"/>
</dbReference>
<dbReference type="GO" id="GO:0016887">
    <property type="term" value="F:ATP hydrolysis activity"/>
    <property type="evidence" value="ECO:0007669"/>
    <property type="project" value="InterPro"/>
</dbReference>
<gene>
    <name evidence="12" type="ORF">C7P63_03810</name>
</gene>
<accession>A0A3R9YE52</accession>
<dbReference type="Pfam" id="PF00664">
    <property type="entry name" value="ABC_membrane"/>
    <property type="match status" value="1"/>
</dbReference>
<evidence type="ECO:0000256" key="1">
    <source>
        <dbReference type="ARBA" id="ARBA00004651"/>
    </source>
</evidence>
<dbReference type="PANTHER" id="PTHR43394">
    <property type="entry name" value="ATP-DEPENDENT PERMEASE MDL1, MITOCHONDRIAL"/>
    <property type="match status" value="1"/>
</dbReference>
<dbReference type="Gene3D" id="3.40.50.300">
    <property type="entry name" value="P-loop containing nucleotide triphosphate hydrolases"/>
    <property type="match status" value="1"/>
</dbReference>
<evidence type="ECO:0000256" key="2">
    <source>
        <dbReference type="ARBA" id="ARBA00022448"/>
    </source>
</evidence>
<dbReference type="SUPFAM" id="SSF52540">
    <property type="entry name" value="P-loop containing nucleoside triphosphate hydrolases"/>
    <property type="match status" value="1"/>
</dbReference>
<reference evidence="12 13" key="1">
    <citation type="submission" date="2018-03" db="EMBL/GenBank/DDBJ databases">
        <authorList>
            <person name="Gulvik C.A."/>
        </authorList>
    </citation>
    <scope>NUCLEOTIDE SEQUENCE [LARGE SCALE GENOMIC DNA]</scope>
    <source>
        <strain evidence="12 13">JCM 31581</strain>
    </source>
</reference>
<dbReference type="Pfam" id="PF00005">
    <property type="entry name" value="ABC_tran"/>
    <property type="match status" value="1"/>
</dbReference>
<evidence type="ECO:0000256" key="5">
    <source>
        <dbReference type="ARBA" id="ARBA00022741"/>
    </source>
</evidence>
<keyword evidence="5" id="KW-0547">Nucleotide-binding</keyword>
<keyword evidence="13" id="KW-1185">Reference proteome</keyword>
<evidence type="ECO:0000256" key="7">
    <source>
        <dbReference type="ARBA" id="ARBA00022989"/>
    </source>
</evidence>
<dbReference type="Proteomes" id="UP000277864">
    <property type="component" value="Unassembled WGS sequence"/>
</dbReference>
<dbReference type="PROSITE" id="PS50893">
    <property type="entry name" value="ABC_TRANSPORTER_2"/>
    <property type="match status" value="1"/>
</dbReference>
<evidence type="ECO:0000259" key="10">
    <source>
        <dbReference type="PROSITE" id="PS50893"/>
    </source>
</evidence>
<keyword evidence="3" id="KW-1003">Cell membrane</keyword>
<dbReference type="GO" id="GO:0015421">
    <property type="term" value="F:ABC-type oligopeptide transporter activity"/>
    <property type="evidence" value="ECO:0007669"/>
    <property type="project" value="TreeGrafter"/>
</dbReference>
<keyword evidence="4 9" id="KW-0812">Transmembrane</keyword>
<dbReference type="SMART" id="SM00382">
    <property type="entry name" value="AAA"/>
    <property type="match status" value="1"/>
</dbReference>
<dbReference type="RefSeq" id="WP_125942825.1">
    <property type="nucleotide sequence ID" value="NZ_PXZH01000001.1"/>
</dbReference>
<keyword evidence="6 12" id="KW-0067">ATP-binding</keyword>
<dbReference type="PANTHER" id="PTHR43394:SF1">
    <property type="entry name" value="ATP-BINDING CASSETTE SUB-FAMILY B MEMBER 10, MITOCHONDRIAL"/>
    <property type="match status" value="1"/>
</dbReference>
<feature type="transmembrane region" description="Helical" evidence="9">
    <location>
        <begin position="280"/>
        <end position="298"/>
    </location>
</feature>
<evidence type="ECO:0000256" key="4">
    <source>
        <dbReference type="ARBA" id="ARBA00022692"/>
    </source>
</evidence>
<evidence type="ECO:0000256" key="3">
    <source>
        <dbReference type="ARBA" id="ARBA00022475"/>
    </source>
</evidence>
<comment type="caution">
    <text evidence="12">The sequence shown here is derived from an EMBL/GenBank/DDBJ whole genome shotgun (WGS) entry which is preliminary data.</text>
</comment>
<evidence type="ECO:0000313" key="13">
    <source>
        <dbReference type="Proteomes" id="UP000277864"/>
    </source>
</evidence>
<comment type="subcellular location">
    <subcellularLocation>
        <location evidence="1">Cell membrane</location>
        <topology evidence="1">Multi-pass membrane protein</topology>
    </subcellularLocation>
</comment>
<evidence type="ECO:0000259" key="11">
    <source>
        <dbReference type="PROSITE" id="PS50929"/>
    </source>
</evidence>
<dbReference type="InterPro" id="IPR027417">
    <property type="entry name" value="P-loop_NTPase"/>
</dbReference>
<keyword evidence="8 9" id="KW-0472">Membrane</keyword>
<evidence type="ECO:0000256" key="9">
    <source>
        <dbReference type="SAM" id="Phobius"/>
    </source>
</evidence>
<dbReference type="SUPFAM" id="SSF90123">
    <property type="entry name" value="ABC transporter transmembrane region"/>
    <property type="match status" value="1"/>
</dbReference>
<name>A0A3R9YE52_9ENTE</name>
<keyword evidence="7 9" id="KW-1133">Transmembrane helix</keyword>
<protein>
    <submittedName>
        <fullName evidence="12">Multidrug ABC transporter permease/ATP-binding protein</fullName>
    </submittedName>
</protein>
<dbReference type="PROSITE" id="PS00211">
    <property type="entry name" value="ABC_TRANSPORTER_1"/>
    <property type="match status" value="1"/>
</dbReference>
<dbReference type="InterPro" id="IPR036640">
    <property type="entry name" value="ABC1_TM_sf"/>
</dbReference>
<dbReference type="InterPro" id="IPR017871">
    <property type="entry name" value="ABC_transporter-like_CS"/>
</dbReference>
<dbReference type="PROSITE" id="PS50929">
    <property type="entry name" value="ABC_TM1F"/>
    <property type="match status" value="1"/>
</dbReference>
<feature type="transmembrane region" description="Helical" evidence="9">
    <location>
        <begin position="59"/>
        <end position="77"/>
    </location>
</feature>
<dbReference type="InterPro" id="IPR003439">
    <property type="entry name" value="ABC_transporter-like_ATP-bd"/>
</dbReference>
<dbReference type="EMBL" id="PXZH01000001">
    <property type="protein sequence ID" value="RST90211.1"/>
    <property type="molecule type" value="Genomic_DNA"/>
</dbReference>
<evidence type="ECO:0000256" key="8">
    <source>
        <dbReference type="ARBA" id="ARBA00023136"/>
    </source>
</evidence>
<feature type="transmembrane region" description="Helical" evidence="9">
    <location>
        <begin position="18"/>
        <end position="39"/>
    </location>
</feature>
<evidence type="ECO:0000313" key="12">
    <source>
        <dbReference type="EMBL" id="RST90211.1"/>
    </source>
</evidence>
<dbReference type="InterPro" id="IPR003593">
    <property type="entry name" value="AAA+_ATPase"/>
</dbReference>
<dbReference type="Gene3D" id="1.20.1560.10">
    <property type="entry name" value="ABC transporter type 1, transmembrane domain"/>
    <property type="match status" value="1"/>
</dbReference>
<feature type="domain" description="ABC transmembrane type-1" evidence="11">
    <location>
        <begin position="19"/>
        <end position="303"/>
    </location>
</feature>
<dbReference type="GO" id="GO:0005886">
    <property type="term" value="C:plasma membrane"/>
    <property type="evidence" value="ECO:0007669"/>
    <property type="project" value="UniProtKB-SubCell"/>
</dbReference>
<dbReference type="InterPro" id="IPR039421">
    <property type="entry name" value="Type_1_exporter"/>
</dbReference>
<dbReference type="AlphaFoldDB" id="A0A3R9YE52"/>
<feature type="transmembrane region" description="Helical" evidence="9">
    <location>
        <begin position="247"/>
        <end position="268"/>
    </location>
</feature>
<dbReference type="OrthoDB" id="9770415at2"/>
<feature type="domain" description="ABC transporter" evidence="10">
    <location>
        <begin position="336"/>
        <end position="572"/>
    </location>
</feature>